<dbReference type="InterPro" id="IPR029787">
    <property type="entry name" value="Nucleotide_cyclase"/>
</dbReference>
<evidence type="ECO:0000256" key="6">
    <source>
        <dbReference type="SAM" id="Phobius"/>
    </source>
</evidence>
<feature type="transmembrane region" description="Helical" evidence="6">
    <location>
        <begin position="110"/>
        <end position="128"/>
    </location>
</feature>
<evidence type="ECO:0000256" key="2">
    <source>
        <dbReference type="ARBA" id="ARBA00022475"/>
    </source>
</evidence>
<evidence type="ECO:0000256" key="3">
    <source>
        <dbReference type="ARBA" id="ARBA00022692"/>
    </source>
</evidence>
<reference evidence="8 9" key="1">
    <citation type="submission" date="2023-07" db="EMBL/GenBank/DDBJ databases">
        <title>Genomic Encyclopedia of Type Strains, Phase IV (KMG-IV): sequencing the most valuable type-strain genomes for metagenomic binning, comparative biology and taxonomic classification.</title>
        <authorList>
            <person name="Goeker M."/>
        </authorList>
    </citation>
    <scope>NUCLEOTIDE SEQUENCE [LARGE SCALE GENOMIC DNA]</scope>
    <source>
        <strain evidence="8 9">DSM 22170</strain>
    </source>
</reference>
<feature type="transmembrane region" description="Helical" evidence="6">
    <location>
        <begin position="7"/>
        <end position="26"/>
    </location>
</feature>
<sequence>MHTIIQTLFNNLTFLTTALFFGNLILKLVDRKFGKTKWATPLTGGLFSGLIGVAMMTYFSINIHSGGNSLIVDFRQLAILFSVYYGGGWAGLIAAAIMGVYRLFIGSFEFSSWIGLANIMFTYILAATMMRYGKRVSLWVWVRALVGALLMYLIAITIVGALLRAYTLHALFGLFFMMAGMFAYYILWYLRRADDNLVVMRDAANHDFLTKLYNPRAFDRMFMLTTAQAEEREESFALLVVDIDHFKHVNDQYGHLNGDIVLVQVAQLLNDTVRQHGYCARKGGEEFAAILNLSTQYDALQMAEQVRERIDQHVFRLDGGHQIHLTVSIGVSLYPQHVPHQMFHEADKALYYAKEHGRNRVCLSTDLKAV</sequence>
<dbReference type="Proteomes" id="UP001185028">
    <property type="component" value="Unassembled WGS sequence"/>
</dbReference>
<evidence type="ECO:0000259" key="7">
    <source>
        <dbReference type="PROSITE" id="PS50887"/>
    </source>
</evidence>
<evidence type="ECO:0000256" key="1">
    <source>
        <dbReference type="ARBA" id="ARBA00004651"/>
    </source>
</evidence>
<dbReference type="EC" id="2.7.7.65" evidence="8"/>
<keyword evidence="8" id="KW-0808">Transferase</keyword>
<keyword evidence="5 6" id="KW-0472">Membrane</keyword>
<keyword evidence="3 6" id="KW-0812">Transmembrane</keyword>
<feature type="transmembrane region" description="Helical" evidence="6">
    <location>
        <begin position="169"/>
        <end position="190"/>
    </location>
</feature>
<gene>
    <name evidence="8" type="ORF">JOC58_002055</name>
</gene>
<dbReference type="Pfam" id="PF00990">
    <property type="entry name" value="GGDEF"/>
    <property type="match status" value="1"/>
</dbReference>
<evidence type="ECO:0000313" key="8">
    <source>
        <dbReference type="EMBL" id="MDR6244162.1"/>
    </source>
</evidence>
<dbReference type="GO" id="GO:0052621">
    <property type="term" value="F:diguanylate cyclase activity"/>
    <property type="evidence" value="ECO:0007669"/>
    <property type="project" value="UniProtKB-EC"/>
</dbReference>
<feature type="domain" description="GGDEF" evidence="7">
    <location>
        <begin position="234"/>
        <end position="366"/>
    </location>
</feature>
<dbReference type="SMART" id="SM00267">
    <property type="entry name" value="GGDEF"/>
    <property type="match status" value="1"/>
</dbReference>
<dbReference type="InterPro" id="IPR000160">
    <property type="entry name" value="GGDEF_dom"/>
</dbReference>
<comment type="caution">
    <text evidence="8">The sequence shown here is derived from an EMBL/GenBank/DDBJ whole genome shotgun (WGS) entry which is preliminary data.</text>
</comment>
<evidence type="ECO:0000256" key="5">
    <source>
        <dbReference type="ARBA" id="ARBA00023136"/>
    </source>
</evidence>
<dbReference type="Gene3D" id="3.30.70.270">
    <property type="match status" value="1"/>
</dbReference>
<dbReference type="CDD" id="cd01949">
    <property type="entry name" value="GGDEF"/>
    <property type="match status" value="1"/>
</dbReference>
<keyword evidence="8" id="KW-0548">Nucleotidyltransferase</keyword>
<keyword evidence="4 6" id="KW-1133">Transmembrane helix</keyword>
<dbReference type="PROSITE" id="PS50887">
    <property type="entry name" value="GGDEF"/>
    <property type="match status" value="1"/>
</dbReference>
<evidence type="ECO:0000313" key="9">
    <source>
        <dbReference type="Proteomes" id="UP001185028"/>
    </source>
</evidence>
<feature type="transmembrane region" description="Helical" evidence="6">
    <location>
        <begin position="82"/>
        <end position="104"/>
    </location>
</feature>
<proteinExistence type="predicted"/>
<evidence type="ECO:0000256" key="4">
    <source>
        <dbReference type="ARBA" id="ARBA00022989"/>
    </source>
</evidence>
<organism evidence="8 9">
    <name type="scientific">Paenibacillus hunanensis</name>
    <dbReference type="NCBI Taxonomy" id="539262"/>
    <lineage>
        <taxon>Bacteria</taxon>
        <taxon>Bacillati</taxon>
        <taxon>Bacillota</taxon>
        <taxon>Bacilli</taxon>
        <taxon>Bacillales</taxon>
        <taxon>Paenibacillaceae</taxon>
        <taxon>Paenibacillus</taxon>
    </lineage>
</organism>
<keyword evidence="2" id="KW-1003">Cell membrane</keyword>
<dbReference type="EMBL" id="JAVDQH010000007">
    <property type="protein sequence ID" value="MDR6244162.1"/>
    <property type="molecule type" value="Genomic_DNA"/>
</dbReference>
<name>A0ABU1IZM4_9BACL</name>
<dbReference type="InterPro" id="IPR011620">
    <property type="entry name" value="Sig_transdc_His_kinase_LytS_TM"/>
</dbReference>
<dbReference type="Pfam" id="PF07694">
    <property type="entry name" value="5TM-5TMR_LYT"/>
    <property type="match status" value="1"/>
</dbReference>
<dbReference type="PANTHER" id="PTHR45138:SF9">
    <property type="entry name" value="DIGUANYLATE CYCLASE DGCM-RELATED"/>
    <property type="match status" value="1"/>
</dbReference>
<dbReference type="InterPro" id="IPR043128">
    <property type="entry name" value="Rev_trsase/Diguanyl_cyclase"/>
</dbReference>
<accession>A0ABU1IZM4</accession>
<comment type="subcellular location">
    <subcellularLocation>
        <location evidence="1">Cell membrane</location>
        <topology evidence="1">Multi-pass membrane protein</topology>
    </subcellularLocation>
</comment>
<protein>
    <submittedName>
        <fullName evidence="8">Diguanylate cyclase</fullName>
        <ecNumber evidence="8">2.7.7.65</ecNumber>
    </submittedName>
</protein>
<feature type="transmembrane region" description="Helical" evidence="6">
    <location>
        <begin position="38"/>
        <end position="61"/>
    </location>
</feature>
<dbReference type="PANTHER" id="PTHR45138">
    <property type="entry name" value="REGULATORY COMPONENTS OF SENSORY TRANSDUCTION SYSTEM"/>
    <property type="match status" value="1"/>
</dbReference>
<dbReference type="SUPFAM" id="SSF55073">
    <property type="entry name" value="Nucleotide cyclase"/>
    <property type="match status" value="1"/>
</dbReference>
<keyword evidence="9" id="KW-1185">Reference proteome</keyword>
<dbReference type="RefSeq" id="WP_188776313.1">
    <property type="nucleotide sequence ID" value="NZ_BMMB01000006.1"/>
</dbReference>
<dbReference type="InterPro" id="IPR050469">
    <property type="entry name" value="Diguanylate_Cyclase"/>
</dbReference>
<feature type="transmembrane region" description="Helical" evidence="6">
    <location>
        <begin position="140"/>
        <end position="163"/>
    </location>
</feature>
<dbReference type="NCBIfam" id="TIGR00254">
    <property type="entry name" value="GGDEF"/>
    <property type="match status" value="1"/>
</dbReference>